<accession>A0A4Y7LL03</accession>
<organism evidence="19">
    <name type="scientific">Eubosmina coregoni</name>
    <dbReference type="NCBI Taxonomy" id="186181"/>
    <lineage>
        <taxon>Eukaryota</taxon>
        <taxon>Metazoa</taxon>
        <taxon>Ecdysozoa</taxon>
        <taxon>Arthropoda</taxon>
        <taxon>Crustacea</taxon>
        <taxon>Branchiopoda</taxon>
        <taxon>Diplostraca</taxon>
        <taxon>Cladocera</taxon>
        <taxon>Anomopoda</taxon>
        <taxon>Bosminidae</taxon>
        <taxon>Eubosmina</taxon>
    </lineage>
</organism>
<feature type="repeat" description="TPR" evidence="17">
    <location>
        <begin position="363"/>
        <end position="396"/>
    </location>
</feature>
<keyword evidence="11" id="KW-0653">Protein transport</keyword>
<gene>
    <name evidence="19" type="primary">EOG090X054E</name>
</gene>
<keyword evidence="12" id="KW-0576">Peroxisome</keyword>
<evidence type="ECO:0000256" key="18">
    <source>
        <dbReference type="SAM" id="MobiDB-lite"/>
    </source>
</evidence>
<reference evidence="19" key="1">
    <citation type="submission" date="2018-08" db="EMBL/GenBank/DDBJ databases">
        <authorList>
            <person name="Cornetti L."/>
        </authorList>
    </citation>
    <scope>NUCLEOTIDE SEQUENCE</scope>
    <source>
        <strain evidence="19">FI-BAL1-1</strain>
    </source>
</reference>
<evidence type="ECO:0000256" key="16">
    <source>
        <dbReference type="ARBA" id="ARBA00046106"/>
    </source>
</evidence>
<keyword evidence="7" id="KW-1017">Isopeptide bond</keyword>
<dbReference type="GO" id="GO:0005782">
    <property type="term" value="C:peroxisomal matrix"/>
    <property type="evidence" value="ECO:0007669"/>
    <property type="project" value="UniProtKB-SubCell"/>
</dbReference>
<dbReference type="PANTHER" id="PTHR10130:SF0">
    <property type="entry name" value="GH08708P"/>
    <property type="match status" value="1"/>
</dbReference>
<dbReference type="SMART" id="SM00028">
    <property type="entry name" value="TPR"/>
    <property type="match status" value="5"/>
</dbReference>
<evidence type="ECO:0000256" key="7">
    <source>
        <dbReference type="ARBA" id="ARBA00022499"/>
    </source>
</evidence>
<dbReference type="FunFam" id="1.25.40.10:FF:000034">
    <property type="entry name" value="Peroxisomal biogenesis factor 5 isoform 1"/>
    <property type="match status" value="1"/>
</dbReference>
<evidence type="ECO:0000256" key="8">
    <source>
        <dbReference type="ARBA" id="ARBA00022737"/>
    </source>
</evidence>
<dbReference type="AlphaFoldDB" id="A0A4Y7LL03"/>
<name>A0A4Y7LL03_9CRUS</name>
<evidence type="ECO:0000256" key="11">
    <source>
        <dbReference type="ARBA" id="ARBA00022927"/>
    </source>
</evidence>
<feature type="repeat" description="TPR" evidence="17">
    <location>
        <begin position="478"/>
        <end position="511"/>
    </location>
</feature>
<evidence type="ECO:0000256" key="3">
    <source>
        <dbReference type="ARBA" id="ARBA00005348"/>
    </source>
</evidence>
<sequence>MALRELVDGDCGGRNPMLKVASHFTQDQGFRQDLVPHRQAEARPEDVMVREFLEGVPPPPSRTGSRAFHMGSLLQEMRELENPVGAQHRLAIQPGPNVADFAFDSKNWAEDFLRSETHVIPGEIPSASTWSQEFLDQPRFMGAGPSYASASSDWDTQWDNLTSHIEKPNMMAALPSNALTQTATEIVDSMSDPKFAQSEVSRGEETLGAPAVDAAKTTAAFGNSNWADEFAAEAILPSTNSDQDWASEFAGRAPTDLADDWSREFSGGASAEVFRADTGPSQDDFWSQLQRDWDKAAEENPSTLGWLKETPPDTSSEYKFESENPYQEHGDPFNEGLQKRAEGDLPSAILLFESALQKDPDHMKAWEVLGLSLAENEQDPGAIAAYKRCLALEPSNLVAIMGLAVSYTNESYQLQACQALEDWMRNNPKYAHLVSSSGPRVDDNDRTFTSMMSGDTFNRVQDMYMRAARLQPSVDLDPDVQTGLGVLLNLSGDFDKAPDCFRAALQMKPTDSLLWNRLGATLANGGHSEEAVEAYYKALELSPGFIRARYNLAVSCINLGVHREAAEHLISALVLQARRSKRVTSDNIWSTLRMVLNLMNKREFVPDIDARDLTRLTKEFGINNIE</sequence>
<feature type="compositionally biased region" description="Basic and acidic residues" evidence="18">
    <location>
        <begin position="316"/>
        <end position="327"/>
    </location>
</feature>
<evidence type="ECO:0000256" key="4">
    <source>
        <dbReference type="ARBA" id="ARBA00018416"/>
    </source>
</evidence>
<evidence type="ECO:0000256" key="6">
    <source>
        <dbReference type="ARBA" id="ARBA00022490"/>
    </source>
</evidence>
<dbReference type="InterPro" id="IPR019734">
    <property type="entry name" value="TPR_rpt"/>
</dbReference>
<dbReference type="Pfam" id="PF13432">
    <property type="entry name" value="TPR_16"/>
    <property type="match status" value="2"/>
</dbReference>
<evidence type="ECO:0000256" key="10">
    <source>
        <dbReference type="ARBA" id="ARBA00022843"/>
    </source>
</evidence>
<evidence type="ECO:0000256" key="12">
    <source>
        <dbReference type="ARBA" id="ARBA00023140"/>
    </source>
</evidence>
<dbReference type="GO" id="GO:0005778">
    <property type="term" value="C:peroxisomal membrane"/>
    <property type="evidence" value="ECO:0007669"/>
    <property type="project" value="TreeGrafter"/>
</dbReference>
<keyword evidence="10" id="KW-0832">Ubl conjugation</keyword>
<comment type="function">
    <text evidence="16">Receptor that mediates peroxisomal import of proteins containing a C-terminal PTS1-type tripeptide peroxisomal targeting signal (SKL-type). Binds to cargo proteins containing a PTS1 peroxisomal targeting signal in the cytosol, and translocates them into the peroxisome matrix by passing through the PEX13-PEX14 docking complex along with cargo proteins. PEX5 receptor is then retrotranslocated into the cytosol, leading to release of bound cargo in the peroxisome matrix, and reset for a subsequent peroxisome import cycle.</text>
</comment>
<evidence type="ECO:0000256" key="17">
    <source>
        <dbReference type="PROSITE-ProRule" id="PRU00339"/>
    </source>
</evidence>
<comment type="function">
    <text evidence="15">In addition to promoting peroxisomal translocation of proteins containing a PTS1 peroxisomal targeting signal, mediates peroxisomal import of proteins containing a C-terminal PTS2-type peroxisomal targeting signal via its interaction with PEX7. Interaction with PEX7 only takes place when PEX7 is associated with cargo proteins containing a PTS2 peroxisomal targeting signal. PEX7 along with PTS2-containing cargo proteins are then translocated through the PEX13-PEX14 docking complex together with PEX5.</text>
</comment>
<evidence type="ECO:0000256" key="15">
    <source>
        <dbReference type="ARBA" id="ARBA00046072"/>
    </source>
</evidence>
<comment type="similarity">
    <text evidence="3">Belongs to the peroxisomal targeting signal receptor family.</text>
</comment>
<protein>
    <recommendedName>
        <fullName evidence="4">Peroxisomal targeting signal 1 receptor</fullName>
    </recommendedName>
    <alternativeName>
        <fullName evidence="13">PTS1-BP</fullName>
    </alternativeName>
    <alternativeName>
        <fullName evidence="14">Peroxin-5</fullName>
    </alternativeName>
</protein>
<feature type="region of interest" description="Disordered" evidence="18">
    <location>
        <begin position="303"/>
        <end position="327"/>
    </location>
</feature>
<dbReference type="EMBL" id="LR000149">
    <property type="protein sequence ID" value="SVE69768.1"/>
    <property type="molecule type" value="mRNA"/>
</dbReference>
<dbReference type="GO" id="GO:0005829">
    <property type="term" value="C:cytosol"/>
    <property type="evidence" value="ECO:0007669"/>
    <property type="project" value="UniProtKB-SubCell"/>
</dbReference>
<keyword evidence="5" id="KW-0813">Transport</keyword>
<dbReference type="Gene3D" id="1.25.40.10">
    <property type="entry name" value="Tetratricopeptide repeat domain"/>
    <property type="match status" value="1"/>
</dbReference>
<dbReference type="SUPFAM" id="SSF48452">
    <property type="entry name" value="TPR-like"/>
    <property type="match status" value="1"/>
</dbReference>
<evidence type="ECO:0000256" key="14">
    <source>
        <dbReference type="ARBA" id="ARBA00032505"/>
    </source>
</evidence>
<dbReference type="GO" id="GO:0016560">
    <property type="term" value="P:protein import into peroxisome matrix, docking"/>
    <property type="evidence" value="ECO:0007669"/>
    <property type="project" value="TreeGrafter"/>
</dbReference>
<keyword evidence="8" id="KW-0677">Repeat</keyword>
<dbReference type="PANTHER" id="PTHR10130">
    <property type="entry name" value="PEROXISOMAL TARGETING SIGNAL 1 RECEPTOR PEX5"/>
    <property type="match status" value="1"/>
</dbReference>
<evidence type="ECO:0000256" key="1">
    <source>
        <dbReference type="ARBA" id="ARBA00004253"/>
    </source>
</evidence>
<evidence type="ECO:0000256" key="9">
    <source>
        <dbReference type="ARBA" id="ARBA00022803"/>
    </source>
</evidence>
<comment type="subcellular location">
    <subcellularLocation>
        <location evidence="2">Cytoplasm</location>
        <location evidence="2">Cytosol</location>
    </subcellularLocation>
    <subcellularLocation>
        <location evidence="1">Peroxisome matrix</location>
    </subcellularLocation>
</comment>
<keyword evidence="9 17" id="KW-0802">TPR repeat</keyword>
<dbReference type="GO" id="GO:0005052">
    <property type="term" value="F:peroxisome matrix targeting signal-1 binding"/>
    <property type="evidence" value="ECO:0007669"/>
    <property type="project" value="TreeGrafter"/>
</dbReference>
<evidence type="ECO:0000313" key="19">
    <source>
        <dbReference type="EMBL" id="SVE69768.1"/>
    </source>
</evidence>
<evidence type="ECO:0000256" key="2">
    <source>
        <dbReference type="ARBA" id="ARBA00004514"/>
    </source>
</evidence>
<dbReference type="PROSITE" id="PS50005">
    <property type="entry name" value="TPR"/>
    <property type="match status" value="3"/>
</dbReference>
<dbReference type="InterPro" id="IPR024111">
    <property type="entry name" value="PEX5/PEX5L"/>
</dbReference>
<evidence type="ECO:0000256" key="13">
    <source>
        <dbReference type="ARBA" id="ARBA00030232"/>
    </source>
</evidence>
<dbReference type="InterPro" id="IPR011990">
    <property type="entry name" value="TPR-like_helical_dom_sf"/>
</dbReference>
<feature type="repeat" description="TPR" evidence="17">
    <location>
        <begin position="512"/>
        <end position="545"/>
    </location>
</feature>
<keyword evidence="6" id="KW-0963">Cytoplasm</keyword>
<evidence type="ECO:0000256" key="5">
    <source>
        <dbReference type="ARBA" id="ARBA00022448"/>
    </source>
</evidence>
<proteinExistence type="evidence at transcript level"/>